<dbReference type="InterPro" id="IPR005158">
    <property type="entry name" value="BTAD"/>
</dbReference>
<dbReference type="Gene3D" id="1.25.40.10">
    <property type="entry name" value="Tetratricopeptide repeat domain"/>
    <property type="match status" value="1"/>
</dbReference>
<keyword evidence="4" id="KW-0804">Transcription</keyword>
<dbReference type="Gene3D" id="1.10.10.10">
    <property type="entry name" value="Winged helix-like DNA-binding domain superfamily/Winged helix DNA-binding domain"/>
    <property type="match status" value="1"/>
</dbReference>
<dbReference type="EMBL" id="CP073721">
    <property type="protein sequence ID" value="UWZ39271.1"/>
    <property type="molecule type" value="Genomic_DNA"/>
</dbReference>
<accession>A0ABY5ZCH5</accession>
<comment type="similarity">
    <text evidence="1">Belongs to the AfsR/DnrI/RedD regulatory family.</text>
</comment>
<evidence type="ECO:0000256" key="1">
    <source>
        <dbReference type="ARBA" id="ARBA00005820"/>
    </source>
</evidence>
<dbReference type="PANTHER" id="PTHR35807">
    <property type="entry name" value="TRANSCRIPTIONAL REGULATOR REDD-RELATED"/>
    <property type="match status" value="1"/>
</dbReference>
<dbReference type="Proteomes" id="UP001058271">
    <property type="component" value="Chromosome"/>
</dbReference>
<sequence length="255" mass="28407">MKYEILGPLRVIDSSRSRSLSAKKVEVVLGALLIRSDRVVAASELMTELWGESLPRRAAAGVHVYISELRKFLREPAGPASPVITEAPGYMLRMGSDELDSHAFLRLIETGRGYARRLCDDEAAECFEAALALWRGPVLANLGNGPILKGFMTWLEEQRLEAIKLLVDAKLRLGRHHEVVGRLHAVVSEYPLHEEFYGQLMLALHRCDRQADALAVYRSVRRLLRDELGLEPCQALQDAQRAVLSGHASAYGVSR</sequence>
<keyword evidence="8" id="KW-1185">Reference proteome</keyword>
<name>A0ABY5ZCH5_9ACTN</name>
<keyword evidence="2" id="KW-0805">Transcription regulation</keyword>
<dbReference type="SUPFAM" id="SSF48452">
    <property type="entry name" value="TPR-like"/>
    <property type="match status" value="1"/>
</dbReference>
<evidence type="ECO:0000256" key="5">
    <source>
        <dbReference type="PROSITE-ProRule" id="PRU01091"/>
    </source>
</evidence>
<dbReference type="Pfam" id="PF03704">
    <property type="entry name" value="BTAD"/>
    <property type="match status" value="1"/>
</dbReference>
<gene>
    <name evidence="7" type="ORF">Drose_14155</name>
</gene>
<proteinExistence type="inferred from homology"/>
<feature type="domain" description="OmpR/PhoB-type" evidence="6">
    <location>
        <begin position="1"/>
        <end position="94"/>
    </location>
</feature>
<dbReference type="RefSeq" id="WP_260728671.1">
    <property type="nucleotide sequence ID" value="NZ_BAAABS010000015.1"/>
</dbReference>
<dbReference type="PANTHER" id="PTHR35807:SF1">
    <property type="entry name" value="TRANSCRIPTIONAL REGULATOR REDD"/>
    <property type="match status" value="1"/>
</dbReference>
<dbReference type="InterPro" id="IPR011990">
    <property type="entry name" value="TPR-like_helical_dom_sf"/>
</dbReference>
<evidence type="ECO:0000313" key="8">
    <source>
        <dbReference type="Proteomes" id="UP001058271"/>
    </source>
</evidence>
<dbReference type="CDD" id="cd15831">
    <property type="entry name" value="BTAD"/>
    <property type="match status" value="1"/>
</dbReference>
<dbReference type="InterPro" id="IPR051677">
    <property type="entry name" value="AfsR-DnrI-RedD_regulator"/>
</dbReference>
<evidence type="ECO:0000256" key="3">
    <source>
        <dbReference type="ARBA" id="ARBA00023125"/>
    </source>
</evidence>
<keyword evidence="3 5" id="KW-0238">DNA-binding</keyword>
<dbReference type="InterPro" id="IPR001867">
    <property type="entry name" value="OmpR/PhoB-type_DNA-bd"/>
</dbReference>
<dbReference type="InterPro" id="IPR016032">
    <property type="entry name" value="Sig_transdc_resp-reg_C-effctor"/>
</dbReference>
<reference evidence="7" key="1">
    <citation type="submission" date="2021-04" db="EMBL/GenBank/DDBJ databases">
        <title>Biosynthetic gene clusters of Dactylosporangioum roseum.</title>
        <authorList>
            <person name="Hartkoorn R.C."/>
            <person name="Beaudoing E."/>
            <person name="Hot D."/>
            <person name="Moureu S."/>
        </authorList>
    </citation>
    <scope>NUCLEOTIDE SEQUENCE</scope>
    <source>
        <strain evidence="7">NRRL B-16295</strain>
    </source>
</reference>
<evidence type="ECO:0000313" key="7">
    <source>
        <dbReference type="EMBL" id="UWZ39271.1"/>
    </source>
</evidence>
<evidence type="ECO:0000256" key="4">
    <source>
        <dbReference type="ARBA" id="ARBA00023163"/>
    </source>
</evidence>
<dbReference type="SMART" id="SM00862">
    <property type="entry name" value="Trans_reg_C"/>
    <property type="match status" value="1"/>
</dbReference>
<dbReference type="InterPro" id="IPR036388">
    <property type="entry name" value="WH-like_DNA-bd_sf"/>
</dbReference>
<dbReference type="SUPFAM" id="SSF46894">
    <property type="entry name" value="C-terminal effector domain of the bipartite response regulators"/>
    <property type="match status" value="1"/>
</dbReference>
<dbReference type="Pfam" id="PF00486">
    <property type="entry name" value="Trans_reg_C"/>
    <property type="match status" value="1"/>
</dbReference>
<evidence type="ECO:0000259" key="6">
    <source>
        <dbReference type="PROSITE" id="PS51755"/>
    </source>
</evidence>
<organism evidence="7 8">
    <name type="scientific">Dactylosporangium roseum</name>
    <dbReference type="NCBI Taxonomy" id="47989"/>
    <lineage>
        <taxon>Bacteria</taxon>
        <taxon>Bacillati</taxon>
        <taxon>Actinomycetota</taxon>
        <taxon>Actinomycetes</taxon>
        <taxon>Micromonosporales</taxon>
        <taxon>Micromonosporaceae</taxon>
        <taxon>Dactylosporangium</taxon>
    </lineage>
</organism>
<dbReference type="SMART" id="SM01043">
    <property type="entry name" value="BTAD"/>
    <property type="match status" value="1"/>
</dbReference>
<evidence type="ECO:0000256" key="2">
    <source>
        <dbReference type="ARBA" id="ARBA00023015"/>
    </source>
</evidence>
<dbReference type="PROSITE" id="PS51755">
    <property type="entry name" value="OMPR_PHOB"/>
    <property type="match status" value="1"/>
</dbReference>
<feature type="DNA-binding region" description="OmpR/PhoB-type" evidence="5">
    <location>
        <begin position="1"/>
        <end position="94"/>
    </location>
</feature>
<protein>
    <submittedName>
        <fullName evidence="7">AfsR/SARP family transcriptional regulator</fullName>
    </submittedName>
</protein>